<dbReference type="PANTHER" id="PTHR10556">
    <property type="entry name" value="3-OXO-5-ALPHA-STEROID 4-DEHYDROGENASE"/>
    <property type="match status" value="1"/>
</dbReference>
<comment type="caution">
    <text evidence="8">The sequence shown here is derived from an EMBL/GenBank/DDBJ whole genome shotgun (WGS) entry which is preliminary data.</text>
</comment>
<evidence type="ECO:0000256" key="5">
    <source>
        <dbReference type="ARBA" id="ARBA00023136"/>
    </source>
</evidence>
<proteinExistence type="inferred from homology"/>
<dbReference type="EMBL" id="CAJNNV010020872">
    <property type="protein sequence ID" value="CAE8607224.1"/>
    <property type="molecule type" value="Genomic_DNA"/>
</dbReference>
<dbReference type="InterPro" id="IPR029063">
    <property type="entry name" value="SAM-dependent_MTases_sf"/>
</dbReference>
<keyword evidence="5" id="KW-0472">Membrane</keyword>
<accession>A0A813F3C4</accession>
<evidence type="ECO:0000256" key="1">
    <source>
        <dbReference type="ARBA" id="ARBA00004141"/>
    </source>
</evidence>
<dbReference type="OrthoDB" id="406773at2759"/>
<evidence type="ECO:0000256" key="4">
    <source>
        <dbReference type="ARBA" id="ARBA00022989"/>
    </source>
</evidence>
<dbReference type="InterPro" id="IPR039357">
    <property type="entry name" value="SRD5A/TECR"/>
</dbReference>
<dbReference type="InterPro" id="IPR001104">
    <property type="entry name" value="3-oxo-5_a-steroid_4-DH_C"/>
</dbReference>
<dbReference type="GO" id="GO:0006629">
    <property type="term" value="P:lipid metabolic process"/>
    <property type="evidence" value="ECO:0007669"/>
    <property type="project" value="InterPro"/>
</dbReference>
<evidence type="ECO:0000313" key="9">
    <source>
        <dbReference type="Proteomes" id="UP000654075"/>
    </source>
</evidence>
<gene>
    <name evidence="8" type="ORF">PGLA1383_LOCUS25161</name>
</gene>
<organism evidence="8 9">
    <name type="scientific">Polarella glacialis</name>
    <name type="common">Dinoflagellate</name>
    <dbReference type="NCBI Taxonomy" id="89957"/>
    <lineage>
        <taxon>Eukaryota</taxon>
        <taxon>Sar</taxon>
        <taxon>Alveolata</taxon>
        <taxon>Dinophyceae</taxon>
        <taxon>Suessiales</taxon>
        <taxon>Suessiaceae</taxon>
        <taxon>Polarella</taxon>
    </lineage>
</organism>
<comment type="similarity">
    <text evidence="2">Belongs to the steroid 5-alpha reductase family.</text>
</comment>
<dbReference type="GO" id="GO:0016627">
    <property type="term" value="F:oxidoreductase activity, acting on the CH-CH group of donors"/>
    <property type="evidence" value="ECO:0007669"/>
    <property type="project" value="InterPro"/>
</dbReference>
<dbReference type="Pfam" id="PF02544">
    <property type="entry name" value="Steroid_dh"/>
    <property type="match status" value="1"/>
</dbReference>
<comment type="subcellular location">
    <subcellularLocation>
        <location evidence="1">Membrane</location>
        <topology evidence="1">Multi-pass membrane protein</topology>
    </subcellularLocation>
</comment>
<keyword evidence="9" id="KW-1185">Reference proteome</keyword>
<keyword evidence="3" id="KW-0812">Transmembrane</keyword>
<evidence type="ECO:0000256" key="2">
    <source>
        <dbReference type="ARBA" id="ARBA00007742"/>
    </source>
</evidence>
<feature type="region of interest" description="Disordered" evidence="6">
    <location>
        <begin position="294"/>
        <end position="313"/>
    </location>
</feature>
<dbReference type="Gene3D" id="3.40.50.150">
    <property type="entry name" value="Vaccinia Virus protein VP39"/>
    <property type="match status" value="1"/>
</dbReference>
<sequence length="813" mass="90969">MLVIYAPALIYSLSQLVGAAGGSVRLLTACCLVLHFGKRCLEVLFLHVFSGKAGFEVVAPIGAYYAFLCWLILRSTGDGQAMILWPEVMPGLGLFAVGQLGNLYHHWLLVQMRTKPTAGQESKGRYVIPRGALFDFVTMPHYFCELIAWYGLSMAVPRLNILLVATDMTSYLAGRSVSTTRWYQEKFGSEWPAARKHMIPYQLLERISFREERAAEKQLRPICWVQAVRLSFATMSEAMVPPVVSPNASHSKTAFCTTCNSAKLSGLTHRSRSKQHQVREVSEHELEQYLNDRSDAAQSSGSGRQAGASEGGGSAADQAVYYMEFGKYKKRLPRSLDWIIENDKKHLEFLTDPAQAVYRQWPNLQVALQRKGLLPDVVAVPMPRGVHTQTYLRLVAGSLGGADDGDVVPAEIDGAIVPFSQKEGKKPRLLLQPKICSQCGSSEHNVYTCPHGSSEYLQRLAVSDACKKAGNRASPLRLAQMMVEDGLLVNLTGTPRVKPRCNEEDSVLGRLVGVKQPCLSAEDVVMDGKRDTVMYRCRRCRDRYSVVHGNSLFRTVGHGALGATPQVLAWWSWCEDKSIAAVSRELGVDPDVVAVWFHEAEIIAMHALARQRSMVFGRWGNLTTDVEVDETCWQKWRVPGEGGQPTKWYFFVTFGIRQRGCMDLFWMRFLVQKRKGREDLPLGIACAEGEKAPSPPVSQDFWLDCAKDAFQEMKLWRTFDWVLCLEVGEHVPKQYADALLSNLKRHARHGLIMSWSEDWEGIGHVNCLSRVQFIALVQEKTGFVLDPEATEAVRAGCEIDYIARTLAVFRAPK</sequence>
<keyword evidence="4" id="KW-1133">Transmembrane helix</keyword>
<evidence type="ECO:0000256" key="3">
    <source>
        <dbReference type="ARBA" id="ARBA00022692"/>
    </source>
</evidence>
<evidence type="ECO:0000259" key="7">
    <source>
        <dbReference type="Pfam" id="PF02544"/>
    </source>
</evidence>
<dbReference type="AlphaFoldDB" id="A0A813F3C4"/>
<evidence type="ECO:0000313" key="8">
    <source>
        <dbReference type="EMBL" id="CAE8607224.1"/>
    </source>
</evidence>
<evidence type="ECO:0000256" key="6">
    <source>
        <dbReference type="SAM" id="MobiDB-lite"/>
    </source>
</evidence>
<feature type="compositionally biased region" description="Low complexity" evidence="6">
    <location>
        <begin position="296"/>
        <end position="308"/>
    </location>
</feature>
<name>A0A813F3C4_POLGL</name>
<protein>
    <recommendedName>
        <fullName evidence="7">3-oxo-5-alpha-steroid 4-dehydrogenase C-terminal domain-containing protein</fullName>
    </recommendedName>
</protein>
<dbReference type="PROSITE" id="PS50244">
    <property type="entry name" value="S5A_REDUCTASE"/>
    <property type="match status" value="1"/>
</dbReference>
<dbReference type="Proteomes" id="UP000654075">
    <property type="component" value="Unassembled WGS sequence"/>
</dbReference>
<dbReference type="PANTHER" id="PTHR10556:SF35">
    <property type="entry name" value="3-OXO-5-ALPHA-STEROID 4-DEHYDROGENASE FAMILY PROTEIN"/>
    <property type="match status" value="1"/>
</dbReference>
<feature type="domain" description="3-oxo-5-alpha-steroid 4-dehydrogenase C-terminal" evidence="7">
    <location>
        <begin position="86"/>
        <end position="201"/>
    </location>
</feature>
<dbReference type="GO" id="GO:0016020">
    <property type="term" value="C:membrane"/>
    <property type="evidence" value="ECO:0007669"/>
    <property type="project" value="UniProtKB-SubCell"/>
</dbReference>
<reference evidence="8" key="1">
    <citation type="submission" date="2021-02" db="EMBL/GenBank/DDBJ databases">
        <authorList>
            <person name="Dougan E. K."/>
            <person name="Rhodes N."/>
            <person name="Thang M."/>
            <person name="Chan C."/>
        </authorList>
    </citation>
    <scope>NUCLEOTIDE SEQUENCE</scope>
</reference>